<dbReference type="RefSeq" id="WP_271312281.1">
    <property type="nucleotide sequence ID" value="NZ_JABXJJ020000035.1"/>
</dbReference>
<dbReference type="Gene3D" id="3.30.465.10">
    <property type="match status" value="2"/>
</dbReference>
<keyword evidence="6" id="KW-0560">Oxidoreductase</keyword>
<dbReference type="Gene3D" id="1.10.600.10">
    <property type="entry name" value="Farnesyl Diphosphate Synthase"/>
    <property type="match status" value="1"/>
</dbReference>
<dbReference type="PANTHER" id="PTHR42973">
    <property type="entry name" value="BINDING OXIDOREDUCTASE, PUTATIVE (AFU_ORTHOLOGUE AFUA_1G17690)-RELATED"/>
    <property type="match status" value="1"/>
</dbReference>
<dbReference type="PANTHER" id="PTHR42973:SF39">
    <property type="entry name" value="FAD-BINDING PCMH-TYPE DOMAIN-CONTAINING PROTEIN"/>
    <property type="match status" value="1"/>
</dbReference>
<evidence type="ECO:0000256" key="4">
    <source>
        <dbReference type="ARBA" id="ARBA00022723"/>
    </source>
</evidence>
<evidence type="ECO:0000256" key="1">
    <source>
        <dbReference type="ARBA" id="ARBA00001974"/>
    </source>
</evidence>
<dbReference type="SUPFAM" id="SSF56176">
    <property type="entry name" value="FAD-binding/transporter-associated domain-like"/>
    <property type="match status" value="2"/>
</dbReference>
<keyword evidence="3" id="KW-0285">Flavoprotein</keyword>
<dbReference type="Gene3D" id="1.50.10.20">
    <property type="match status" value="1"/>
</dbReference>
<evidence type="ECO:0000256" key="5">
    <source>
        <dbReference type="ARBA" id="ARBA00022827"/>
    </source>
</evidence>
<name>A0AA90H3F1_9ACTN</name>
<dbReference type="InterPro" id="IPR006093">
    <property type="entry name" value="Oxy_OxRdtase_FAD_BS"/>
</dbReference>
<proteinExistence type="inferred from homology"/>
<dbReference type="InterPro" id="IPR008930">
    <property type="entry name" value="Terpenoid_cyclase/PrenylTrfase"/>
</dbReference>
<feature type="compositionally biased region" description="Low complexity" evidence="7">
    <location>
        <begin position="1677"/>
        <end position="1686"/>
    </location>
</feature>
<organism evidence="9">
    <name type="scientific">Streptantibioticus silvisoli</name>
    <dbReference type="NCBI Taxonomy" id="2705255"/>
    <lineage>
        <taxon>Bacteria</taxon>
        <taxon>Bacillati</taxon>
        <taxon>Actinomycetota</taxon>
        <taxon>Actinomycetes</taxon>
        <taxon>Kitasatosporales</taxon>
        <taxon>Streptomycetaceae</taxon>
        <taxon>Streptantibioticus</taxon>
    </lineage>
</organism>
<evidence type="ECO:0000256" key="3">
    <source>
        <dbReference type="ARBA" id="ARBA00022630"/>
    </source>
</evidence>
<reference evidence="9" key="1">
    <citation type="submission" date="2023-05" db="EMBL/GenBank/DDBJ databases">
        <title>Streptantibioticus silvisoli sp. nov., acidotolerant actinomycetes 1 from pine litter.</title>
        <authorList>
            <person name="Swiecimska M."/>
            <person name="Golinska P."/>
            <person name="Sangal V."/>
            <person name="Wachnowicz B."/>
            <person name="Goodfellow M."/>
        </authorList>
    </citation>
    <scope>NUCLEOTIDE SEQUENCE</scope>
    <source>
        <strain evidence="9">SL13</strain>
    </source>
</reference>
<dbReference type="CDD" id="cd00688">
    <property type="entry name" value="ISOPREN_C2_like"/>
    <property type="match status" value="1"/>
</dbReference>
<evidence type="ECO:0000256" key="7">
    <source>
        <dbReference type="SAM" id="MobiDB-lite"/>
    </source>
</evidence>
<dbReference type="Pfam" id="PF19086">
    <property type="entry name" value="Terpene_syn_C_2"/>
    <property type="match status" value="1"/>
</dbReference>
<feature type="domain" description="FAD-binding PCMH-type" evidence="8">
    <location>
        <begin position="902"/>
        <end position="1074"/>
    </location>
</feature>
<evidence type="ECO:0000256" key="2">
    <source>
        <dbReference type="ARBA" id="ARBA00005466"/>
    </source>
</evidence>
<feature type="domain" description="FAD-binding PCMH-type" evidence="8">
    <location>
        <begin position="1387"/>
        <end position="1558"/>
    </location>
</feature>
<dbReference type="SUPFAM" id="SSF48239">
    <property type="entry name" value="Terpenoid cyclases/Protein prenyltransferases"/>
    <property type="match status" value="2"/>
</dbReference>
<keyword evidence="5" id="KW-0274">FAD</keyword>
<comment type="caution">
    <text evidence="9">The sequence shown here is derived from an EMBL/GenBank/DDBJ whole genome shotgun (WGS) entry which is preliminary data.</text>
</comment>
<dbReference type="InterPro" id="IPR036291">
    <property type="entry name" value="NAD(P)-bd_dom_sf"/>
</dbReference>
<sequence length="2139" mass="223893">MDRQPGCAAEWVEAERAARRWAARAGLVPGARERRRLATAGHGRMAGLVAPLADRAELALLAQWGAFIAAVDDGFDAEGEEGGSPERVREVTGDLLAVLTGRPADPAPGRPAFPPAVPLRPGLPDDHPPFAAADRSGPAVLALTDLWRQTAEAAADGPAWQERFAARYARFAAATRQEAQLRADGRVPGRAEYLEMRRHTITVLPLLDVLERRRPGAAPELAVLRDATADIVAWTNDLASGGREAGEGRHTLLSVVAAEEDCDPYEAAARVRTMIAGRMDVFDAAQAALPSGADAGRAAAIRAFRDGALAWQAETRRNRPAATAAEAPELPPFVPSLTTLAVPRAAAAPGERIRSAADRTARRLAPAVAAGGAVPDRCGSRVLESALLLALIRASGGHEAERDGLTRYLIARRPGADAADALLIDACLDPRATAPHAGRAVRELSPGLDSGTAGRGQFKAVMLETVLHLLCGAPLSGTPVPDAVAPDRITTFTDVNLLAVRVVRAHASGRPHAVASAERDRLIALLRTGRDRVLWEGSAATHLLGLHAVRTFRPREPVVADGLLRMSLARNADGGVPFLDSQDVWLSAVAGLAFLADRRLRHLTGRMARFVTAWQADDGGWPFASGIAQTDVDTATRCVEFLRAADPVRYAAQVRRGAGYLTRMAGTDGGFPTWVRGEAPDVDMTAGAVIALAPDRAARPGPADLLRRSVGLLLDAQRPDGTFERSWTVSESSGMARALDALHAARDLMPSTAALDTAVDRAVGRLADTQNPDGGWGQRPGDDSDVLSTAQAVPVLVRAGAHDTVRRAVDHLLARQQADGGFTSVPDQVGPRPLPFDFPVLANVHALTALRAAEAAATRHRTRRTAHGTADWAALDTTLRGRLLRPGDAGYEHGRLPVNQRFDAARPQALAYPADTADVAACLVFAREQGVPLTVRSGGHSYAGYSTGPGLVVHLAELNAVAADGGRARIGAGAMGLRAHTVLAAAGAGLPLGRCPSIGVSGATLGGGLSAFTRAWGLAADRLTGVEIVTADGTVREIGRRSTGADADLFWAMLGGGGGNFGVVTALEFATLDIKDLAFTTFAMAWPHRDLPALLRGWSEWNADQATPRELRTAVELLSDGGGPCDPVVTGTFIGTPGELAPLLDGLARTVGRPDTGRFVQRCTYVQAAAEPERWGGGTTGPRVAFAAKSQIVREPMTAEAANVLTAAVERLPAMTGITGASGLLIDCLGGAVADVAPDATAFPHRTAVGVVQYHSYWHASTPPQHTERRLRWLRETHAAMHPYLGTGGYVNGMDPELADWAEAYHGANLPRLRRVKAQADPGGLFTFPQSITPEPAGPTAPAAPAIRPPAPDDPYTALAARLRGPLLRPGDPAFGPARLPRNSHYDTVVPQAVARIADEEDAAACLAFAAATGTPVAIRSGGHSYAGYSTSPGLVIDVRELDGVRVTADRVRIGAGVSSGTAARELERHGLALPLGRWGTVGVAGLALGGGKSAFTRAWGLTCDRMTGATIVTPDGAVRHVTGAPGDPDGELFWALRGGGGGNFGVVTSLDFTPVPIGGTPFARFRLAWRSQDTPDVLRGWQLWLADPATPRQVCCDVRLLLDGDGLARPVVLGTWIGGTERLRGVLRELADAVGRPPATTFVVPCGYAEAATVTHNPLAAGGSGEGWSPPGGPAVPGARPGRPAGAEDRFGWAGGSHIVREPMTDAAIGALGDGVAALHRLGGSGGVYLDALGGAADDLAADATAFPHRRALAVLQYFATWPPNTPSGTAETRTLWLRGTHAVLQQHLGTGAYVNDTDPGLADWERAYYGANHPRLQRVKAAYDPHRTLDFPQAVVPATSVIPVIPSAVRLGGQRSGPPKVWFVTGASRGLGRRLVETALDRGDLVAATARDPRALDDLADGLPPEPAGRLLVLPLDVTDADAARAAVDTAVRRFGRLDVVVNNAGHRLLGAVEDIPPDRFAAQLDTTLTGVVNVTRAALPVLRGQRHGHVIQITGIAGRTTPGVGLAALHAAAYGVAGFSAALANEMRPFGVRVTVVEPGGLRTAWDTTSPEVIEPSEPYRPVIGPVLGFRAARVPPPGDPLKAARAILHVADLPDPPLRLPLGRDATALALATAARQFAEIAAWRPLSDSIDVEG</sequence>
<dbReference type="PROSITE" id="PS51387">
    <property type="entry name" value="FAD_PCMH"/>
    <property type="match status" value="2"/>
</dbReference>
<dbReference type="InterPro" id="IPR012951">
    <property type="entry name" value="BBE"/>
</dbReference>
<dbReference type="Pfam" id="PF01565">
    <property type="entry name" value="FAD_binding_4"/>
    <property type="match status" value="2"/>
</dbReference>
<dbReference type="SUPFAM" id="SSF48576">
    <property type="entry name" value="Terpenoid synthases"/>
    <property type="match status" value="1"/>
</dbReference>
<dbReference type="Pfam" id="PF13243">
    <property type="entry name" value="SQHop_cyclase_C"/>
    <property type="match status" value="1"/>
</dbReference>
<keyword evidence="4" id="KW-0479">Metal-binding</keyword>
<dbReference type="InterPro" id="IPR050416">
    <property type="entry name" value="FAD-linked_Oxidoreductase"/>
</dbReference>
<dbReference type="InterPro" id="IPR036318">
    <property type="entry name" value="FAD-bd_PCMH-like_sf"/>
</dbReference>
<dbReference type="SUPFAM" id="SSF51735">
    <property type="entry name" value="NAD(P)-binding Rossmann-fold domains"/>
    <property type="match status" value="1"/>
</dbReference>
<dbReference type="InterPro" id="IPR002347">
    <property type="entry name" value="SDR_fam"/>
</dbReference>
<comment type="similarity">
    <text evidence="2">Belongs to the oxygen-dependent FAD-linked oxidoreductase family.</text>
</comment>
<dbReference type="InterPro" id="IPR016166">
    <property type="entry name" value="FAD-bd_PCMH"/>
</dbReference>
<dbReference type="GO" id="GO:0016491">
    <property type="term" value="F:oxidoreductase activity"/>
    <property type="evidence" value="ECO:0007669"/>
    <property type="project" value="UniProtKB-KW"/>
</dbReference>
<dbReference type="Gene3D" id="3.40.462.20">
    <property type="match status" value="2"/>
</dbReference>
<dbReference type="InterPro" id="IPR006094">
    <property type="entry name" value="Oxid_FAD_bind_N"/>
</dbReference>
<dbReference type="Gene3D" id="3.40.50.720">
    <property type="entry name" value="NAD(P)-binding Rossmann-like Domain"/>
    <property type="match status" value="1"/>
</dbReference>
<evidence type="ECO:0000313" key="9">
    <source>
        <dbReference type="EMBL" id="MDI5972699.1"/>
    </source>
</evidence>
<dbReference type="InterPro" id="IPR016169">
    <property type="entry name" value="FAD-bd_PCMH_sub2"/>
</dbReference>
<evidence type="ECO:0000259" key="8">
    <source>
        <dbReference type="PROSITE" id="PS51387"/>
    </source>
</evidence>
<evidence type="ECO:0000256" key="6">
    <source>
        <dbReference type="ARBA" id="ARBA00023002"/>
    </source>
</evidence>
<dbReference type="PROSITE" id="PS00862">
    <property type="entry name" value="OX2_COVAL_FAD"/>
    <property type="match status" value="1"/>
</dbReference>
<gene>
    <name evidence="9" type="ORF">POF50_025720</name>
</gene>
<dbReference type="InterPro" id="IPR016167">
    <property type="entry name" value="FAD-bd_PCMH_sub1"/>
</dbReference>
<dbReference type="Pfam" id="PF00106">
    <property type="entry name" value="adh_short"/>
    <property type="match status" value="1"/>
</dbReference>
<dbReference type="Gene3D" id="3.30.43.10">
    <property type="entry name" value="Uridine Diphospho-n-acetylenolpyruvylglucosamine Reductase, domain 2"/>
    <property type="match status" value="1"/>
</dbReference>
<dbReference type="InterPro" id="IPR008949">
    <property type="entry name" value="Isoprenoid_synthase_dom_sf"/>
</dbReference>
<dbReference type="GO" id="GO:0071949">
    <property type="term" value="F:FAD binding"/>
    <property type="evidence" value="ECO:0007669"/>
    <property type="project" value="InterPro"/>
</dbReference>
<feature type="region of interest" description="Disordered" evidence="7">
    <location>
        <begin position="1663"/>
        <end position="1687"/>
    </location>
</feature>
<dbReference type="GO" id="GO:0046872">
    <property type="term" value="F:metal ion binding"/>
    <property type="evidence" value="ECO:0007669"/>
    <property type="project" value="UniProtKB-KW"/>
</dbReference>
<dbReference type="InterPro" id="IPR032696">
    <property type="entry name" value="SQ_cyclase_C"/>
</dbReference>
<dbReference type="PRINTS" id="PR00081">
    <property type="entry name" value="GDHRDH"/>
</dbReference>
<comment type="cofactor">
    <cofactor evidence="1">
        <name>FAD</name>
        <dbReference type="ChEBI" id="CHEBI:57692"/>
    </cofactor>
</comment>
<accession>A0AA90H3F1</accession>
<protein>
    <submittedName>
        <fullName evidence="9">SDR family NAD(P)-dependent oxidoreductase</fullName>
    </submittedName>
</protein>
<dbReference type="EMBL" id="JABXJJ020000035">
    <property type="protein sequence ID" value="MDI5972699.1"/>
    <property type="molecule type" value="Genomic_DNA"/>
</dbReference>
<dbReference type="Pfam" id="PF08031">
    <property type="entry name" value="BBE"/>
    <property type="match status" value="2"/>
</dbReference>